<reference evidence="1" key="1">
    <citation type="submission" date="2022-06" db="EMBL/GenBank/DDBJ databases">
        <title>Sneathiella actinostolidae sp. nov., isolated from a sea anemonein the Western Pacific Ocean.</title>
        <authorList>
            <person name="Wei M.J."/>
        </authorList>
    </citation>
    <scope>NUCLEOTIDE SEQUENCE</scope>
    <source>
        <strain evidence="1">PHK-P5</strain>
    </source>
</reference>
<gene>
    <name evidence="1" type="ORF">NBZ79_11205</name>
</gene>
<proteinExistence type="predicted"/>
<organism evidence="1 2">
    <name type="scientific">Sneathiella marina</name>
    <dbReference type="NCBI Taxonomy" id="2950108"/>
    <lineage>
        <taxon>Bacteria</taxon>
        <taxon>Pseudomonadati</taxon>
        <taxon>Pseudomonadota</taxon>
        <taxon>Alphaproteobacteria</taxon>
        <taxon>Sneathiellales</taxon>
        <taxon>Sneathiellaceae</taxon>
        <taxon>Sneathiella</taxon>
    </lineage>
</organism>
<name>A0ABY4VYR9_9PROT</name>
<evidence type="ECO:0000313" key="2">
    <source>
        <dbReference type="Proteomes" id="UP001056291"/>
    </source>
</evidence>
<dbReference type="EMBL" id="CP098747">
    <property type="protein sequence ID" value="USG59744.1"/>
    <property type="molecule type" value="Genomic_DNA"/>
</dbReference>
<dbReference type="RefSeq" id="WP_251932514.1">
    <property type="nucleotide sequence ID" value="NZ_CP098747.1"/>
</dbReference>
<accession>A0ABY4VYR9</accession>
<protein>
    <submittedName>
        <fullName evidence="1">Carboxypeptidase-like regulatory domain-containing protein</fullName>
    </submittedName>
</protein>
<dbReference type="SUPFAM" id="SSF49478">
    <property type="entry name" value="Cna protein B-type domain"/>
    <property type="match status" value="1"/>
</dbReference>
<keyword evidence="2" id="KW-1185">Reference proteome</keyword>
<evidence type="ECO:0000313" key="1">
    <source>
        <dbReference type="EMBL" id="USG59744.1"/>
    </source>
</evidence>
<dbReference type="Proteomes" id="UP001056291">
    <property type="component" value="Chromosome"/>
</dbReference>
<sequence>MTVTMRIFCLYCIFAITSLYGLQMAYGAETVIGSSLPDWSERSDEELFVMTVVQDRHVLSPGVVVYYDGTDLLLPLGEMAKVLEFSISVDPSTGTAQGWYFNSDHQFALDMRNNLVTVAGVEHKYDPAKVERHGSDIYIAASEWEQWFGILLTAEFQQQEIEIETSQPLPYEIRAEQEKRRSGISRYTDDGEEITYTEPPNDFFEWPFVDVSIFGSNSKSGSNEYSQVNQTATIAGVIGELDAEATMYRQKDNSRPDIRARVGRKSVAGDLLGPLNAHEYALGDIATPSIPLISDNVAGRGVLVSSYGLNELNQTNQITLRGNLAAGWEVELFRNEELLGFQTGQSVGGGRYEFQDVPTLFGLNVFRLVFYGPQGQMREQTEEYFVTTALSKPGETAFRLAVNQAETDLFSFEETGYNESVDAGKERVVFQMEHGLTDIVSVRGSFVSLHLDGERHDYVSTGVRTSLLGSLVNLDLGLDQSGGFAVGGTVQTSINSWSVTAEQNWFEDFVSEKSEDLSINGEAVFSETVLRLFGSVPGFGSSKRLPVSTRVSYQIGENGAWLTDLDGRISYYAYPLNFALESNNWIRSDGVSYSDLSLIGSTSGEVRLRGIVNFTPSEDRFFNYSSLYADWSFAQNSGLTGGVQYSNNETNTVLFSTGLYHNFEHFNLGTSFNMDTERNYGMSLSLSFSLGHDPMNDRIEMRGDQFARNSAIGAKVFLDKNNDGQFNLGDEPIENVGFSGGAVPDTVKTSKDGSAFIPGIAPYRRVNIEVNEKTLEDPSWLPADPPKHLYLRPGLTTDLYFPVVETGDVDGWVLIKGTEAKPASGIQLLIVNEKGDTVAQVESAFDGYYYAGDVPYGNYSIIVDPEQLEKLGYEMVGTQSIELNSDEPSLLDRNVEITAAQQ</sequence>